<dbReference type="GO" id="GO:0045259">
    <property type="term" value="C:proton-transporting ATP synthase complex"/>
    <property type="evidence" value="ECO:0007669"/>
    <property type="project" value="UniProtKB-KW"/>
</dbReference>
<comment type="function">
    <text evidence="8">This protein is part of the stalk that links CF(0) to CF(1). It either transmits conformational changes from CF(0) to CF(1) or is implicated in proton conduction.</text>
</comment>
<proteinExistence type="inferred from homology"/>
<dbReference type="OrthoDB" id="9802471at2"/>
<evidence type="ECO:0000256" key="7">
    <source>
        <dbReference type="ARBA" id="ARBA00023310"/>
    </source>
</evidence>
<dbReference type="SUPFAM" id="SSF47928">
    <property type="entry name" value="N-terminal domain of the delta subunit of the F1F0-ATP synthase"/>
    <property type="match status" value="1"/>
</dbReference>
<dbReference type="InterPro" id="IPR026015">
    <property type="entry name" value="ATP_synth_OSCP/delta_N_sf"/>
</dbReference>
<sequence>MIKEAVARRYAKGLFDVACEMNILEEAAQDLDRVAALLEQEPDLKEILEYRRVPTRVKKEIVRGVIGASISSVVFGFMEILIDKHRERSFGAIRESYHDFLRKHKNIVVAVVKTAYPLEYQFEVRLQEVLEKATGKNIELRVDVQPELIGGLVVQIGDRVYDGSIIKQLEMIGSRIMERSSRSLGKLEVEI</sequence>
<gene>
    <name evidence="8 10" type="primary">atpH</name>
    <name evidence="10" type="ORF">SSCH_240007</name>
</gene>
<evidence type="ECO:0000313" key="11">
    <source>
        <dbReference type="Proteomes" id="UP000046155"/>
    </source>
</evidence>
<organism evidence="10 11">
    <name type="scientific">Syntrophaceticus schinkii</name>
    <dbReference type="NCBI Taxonomy" id="499207"/>
    <lineage>
        <taxon>Bacteria</taxon>
        <taxon>Bacillati</taxon>
        <taxon>Bacillota</taxon>
        <taxon>Clostridia</taxon>
        <taxon>Thermoanaerobacterales</taxon>
        <taxon>Thermoanaerobacterales Family III. Incertae Sedis</taxon>
        <taxon>Syntrophaceticus</taxon>
    </lineage>
</organism>
<reference evidence="11" key="1">
    <citation type="submission" date="2015-01" db="EMBL/GenBank/DDBJ databases">
        <authorList>
            <person name="Manzoor Shahid"/>
            <person name="Zubair Saima"/>
        </authorList>
    </citation>
    <scope>NUCLEOTIDE SEQUENCE [LARGE SCALE GENOMIC DNA]</scope>
    <source>
        <strain evidence="11">Sp3</strain>
    </source>
</reference>
<dbReference type="Pfam" id="PF00213">
    <property type="entry name" value="OSCP"/>
    <property type="match status" value="1"/>
</dbReference>
<dbReference type="Gene3D" id="1.10.520.20">
    <property type="entry name" value="N-terminal domain of the delta subunit of the F1F0-ATP synthase"/>
    <property type="match status" value="1"/>
</dbReference>
<dbReference type="GO" id="GO:0005886">
    <property type="term" value="C:plasma membrane"/>
    <property type="evidence" value="ECO:0007669"/>
    <property type="project" value="UniProtKB-SubCell"/>
</dbReference>
<keyword evidence="5 8" id="KW-0472">Membrane</keyword>
<comment type="function">
    <text evidence="8">F(1)F(0) ATP synthase produces ATP from ADP in the presence of a proton or sodium gradient. F-type ATPases consist of two structural domains, F(1) containing the extramembraneous catalytic core and F(0) containing the membrane proton channel, linked together by a central stalk and a peripheral stalk. During catalysis, ATP synthesis in the catalytic domain of F(1) is coupled via a rotary mechanism of the central stalk subunits to proton translocation.</text>
</comment>
<comment type="similarity">
    <text evidence="8">Belongs to the ATPase delta chain family.</text>
</comment>
<keyword evidence="6 8" id="KW-0139">CF(1)</keyword>
<keyword evidence="3 8" id="KW-0375">Hydrogen ion transport</keyword>
<dbReference type="NCBIfam" id="TIGR01145">
    <property type="entry name" value="ATP_synt_delta"/>
    <property type="match status" value="1"/>
</dbReference>
<protein>
    <recommendedName>
        <fullName evidence="8">ATP synthase subunit delta</fullName>
    </recommendedName>
    <alternativeName>
        <fullName evidence="8">ATP synthase F(1) sector subunit delta</fullName>
    </alternativeName>
    <alternativeName>
        <fullName evidence="8">F-type ATPase subunit delta</fullName>
        <shortName evidence="8">F-ATPase subunit delta</shortName>
    </alternativeName>
</protein>
<dbReference type="GO" id="GO:0046933">
    <property type="term" value="F:proton-transporting ATP synthase activity, rotational mechanism"/>
    <property type="evidence" value="ECO:0007669"/>
    <property type="project" value="UniProtKB-UniRule"/>
</dbReference>
<feature type="transmembrane region" description="Helical" evidence="9">
    <location>
        <begin position="61"/>
        <end position="82"/>
    </location>
</feature>
<evidence type="ECO:0000256" key="4">
    <source>
        <dbReference type="ARBA" id="ARBA00023065"/>
    </source>
</evidence>
<keyword evidence="4 8" id="KW-0406">Ion transport</keyword>
<comment type="subcellular location">
    <subcellularLocation>
        <location evidence="8">Cell membrane</location>
        <topology evidence="8">Peripheral membrane protein</topology>
    </subcellularLocation>
    <subcellularLocation>
        <location evidence="1">Membrane</location>
    </subcellularLocation>
</comment>
<name>A0A0B7MF33_9FIRM</name>
<dbReference type="PRINTS" id="PR00125">
    <property type="entry name" value="ATPASEDELTA"/>
</dbReference>
<evidence type="ECO:0000256" key="6">
    <source>
        <dbReference type="ARBA" id="ARBA00023196"/>
    </source>
</evidence>
<dbReference type="Proteomes" id="UP000046155">
    <property type="component" value="Unassembled WGS sequence"/>
</dbReference>
<dbReference type="EMBL" id="CDRZ01000157">
    <property type="protein sequence ID" value="CEO88685.1"/>
    <property type="molecule type" value="Genomic_DNA"/>
</dbReference>
<dbReference type="InterPro" id="IPR000711">
    <property type="entry name" value="ATPase_OSCP/dsu"/>
</dbReference>
<evidence type="ECO:0000256" key="8">
    <source>
        <dbReference type="HAMAP-Rule" id="MF_01416"/>
    </source>
</evidence>
<evidence type="ECO:0000313" key="10">
    <source>
        <dbReference type="EMBL" id="CEO88685.1"/>
    </source>
</evidence>
<evidence type="ECO:0000256" key="5">
    <source>
        <dbReference type="ARBA" id="ARBA00023136"/>
    </source>
</evidence>
<dbReference type="AlphaFoldDB" id="A0A0B7MF33"/>
<dbReference type="PANTHER" id="PTHR11910">
    <property type="entry name" value="ATP SYNTHASE DELTA CHAIN"/>
    <property type="match status" value="1"/>
</dbReference>
<keyword evidence="9" id="KW-0812">Transmembrane</keyword>
<accession>A0A0B7MF33</accession>
<dbReference type="PROSITE" id="PS00389">
    <property type="entry name" value="ATPASE_DELTA"/>
    <property type="match status" value="1"/>
</dbReference>
<keyword evidence="11" id="KW-1185">Reference proteome</keyword>
<keyword evidence="2 8" id="KW-0813">Transport</keyword>
<evidence type="ECO:0000256" key="9">
    <source>
        <dbReference type="SAM" id="Phobius"/>
    </source>
</evidence>
<keyword evidence="7 8" id="KW-0066">ATP synthesis</keyword>
<keyword evidence="8" id="KW-1003">Cell membrane</keyword>
<dbReference type="InterPro" id="IPR020781">
    <property type="entry name" value="ATPase_OSCP/d_CS"/>
</dbReference>
<dbReference type="HAMAP" id="MF_01416">
    <property type="entry name" value="ATP_synth_delta_bact"/>
    <property type="match status" value="1"/>
</dbReference>
<evidence type="ECO:0000256" key="3">
    <source>
        <dbReference type="ARBA" id="ARBA00022781"/>
    </source>
</evidence>
<evidence type="ECO:0000256" key="1">
    <source>
        <dbReference type="ARBA" id="ARBA00004370"/>
    </source>
</evidence>
<dbReference type="RefSeq" id="WP_044664791.1">
    <property type="nucleotide sequence ID" value="NZ_CDRZ01000157.1"/>
</dbReference>
<keyword evidence="9" id="KW-1133">Transmembrane helix</keyword>
<evidence type="ECO:0000256" key="2">
    <source>
        <dbReference type="ARBA" id="ARBA00022448"/>
    </source>
</evidence>